<dbReference type="EMBL" id="VISQ01000001">
    <property type="protein sequence ID" value="TVZ71368.1"/>
    <property type="molecule type" value="Genomic_DNA"/>
</dbReference>
<dbReference type="InterPro" id="IPR036679">
    <property type="entry name" value="FlgN-like_sf"/>
</dbReference>
<name>A0A542D1B7_SERFO</name>
<keyword evidence="4" id="KW-0966">Cell projection</keyword>
<accession>A0A542D1B7</accession>
<keyword evidence="4" id="KW-0969">Cilium</keyword>
<reference evidence="4" key="1">
    <citation type="submission" date="2019-06" db="EMBL/GenBank/DDBJ databases">
        <authorList>
            <person name="Deangelis K."/>
            <person name="Huntemann M."/>
            <person name="Clum A."/>
            <person name="Pillay M."/>
            <person name="Palaniappan K."/>
            <person name="Varghese N."/>
            <person name="Mikhailova N."/>
            <person name="Stamatis D."/>
            <person name="Reddy T."/>
            <person name="Daum C."/>
            <person name="Shapiro N."/>
            <person name="Ivanova N."/>
            <person name="Kyrpides N."/>
            <person name="Woyke T."/>
        </authorList>
    </citation>
    <scope>NUCLEOTIDE SEQUENCE [LARGE SCALE GENOMIC DNA]</scope>
    <source>
        <strain evidence="4">128R</strain>
    </source>
</reference>
<dbReference type="InterPro" id="IPR007809">
    <property type="entry name" value="FlgN-like"/>
</dbReference>
<keyword evidence="3" id="KW-1005">Bacterial flagellum biogenesis</keyword>
<protein>
    <submittedName>
        <fullName evidence="4">Flagella synthesis protein FlgN</fullName>
    </submittedName>
</protein>
<dbReference type="Pfam" id="PF05130">
    <property type="entry name" value="FlgN"/>
    <property type="match status" value="1"/>
</dbReference>
<dbReference type="AlphaFoldDB" id="A0A542D1B7"/>
<dbReference type="Gene3D" id="1.20.58.300">
    <property type="entry name" value="FlgN-like"/>
    <property type="match status" value="1"/>
</dbReference>
<comment type="similarity">
    <text evidence="2">Belongs to the FlgN family.</text>
</comment>
<dbReference type="GO" id="GO:0044780">
    <property type="term" value="P:bacterial-type flagellum assembly"/>
    <property type="evidence" value="ECO:0007669"/>
    <property type="project" value="InterPro"/>
</dbReference>
<evidence type="ECO:0000256" key="3">
    <source>
        <dbReference type="ARBA" id="ARBA00022795"/>
    </source>
</evidence>
<evidence type="ECO:0000256" key="1">
    <source>
        <dbReference type="ARBA" id="ARBA00002397"/>
    </source>
</evidence>
<keyword evidence="4" id="KW-0282">Flagellum</keyword>
<dbReference type="SUPFAM" id="SSF140566">
    <property type="entry name" value="FlgN-like"/>
    <property type="match status" value="1"/>
</dbReference>
<comment type="caution">
    <text evidence="4">The sequence shown here is derived from an EMBL/GenBank/DDBJ whole genome shotgun (WGS) entry which is preliminary data.</text>
</comment>
<evidence type="ECO:0000313" key="4">
    <source>
        <dbReference type="EMBL" id="TVZ71368.1"/>
    </source>
</evidence>
<reference evidence="4" key="2">
    <citation type="submission" date="2019-08" db="EMBL/GenBank/DDBJ databases">
        <title>Investigation of anaerobic lignin degradation for improved lignocellulosic biofuels.</title>
        <authorList>
            <person name="Deangelis K.PhD."/>
        </authorList>
    </citation>
    <scope>NUCLEOTIDE SEQUENCE [LARGE SCALE GENOMIC DNA]</scope>
    <source>
        <strain evidence="4">128R</strain>
    </source>
</reference>
<evidence type="ECO:0000256" key="2">
    <source>
        <dbReference type="ARBA" id="ARBA00007703"/>
    </source>
</evidence>
<organism evidence="4">
    <name type="scientific">Serratia fonticola</name>
    <dbReference type="NCBI Taxonomy" id="47917"/>
    <lineage>
        <taxon>Bacteria</taxon>
        <taxon>Pseudomonadati</taxon>
        <taxon>Pseudomonadota</taxon>
        <taxon>Gammaproteobacteria</taxon>
        <taxon>Enterobacterales</taxon>
        <taxon>Yersiniaceae</taxon>
        <taxon>Serratia</taxon>
    </lineage>
</organism>
<comment type="function">
    <text evidence="1">Required for the efficient initiation of filament assembly.</text>
</comment>
<sequence>MDMENLAQLLDKLLDTLNALDKVQAEEHTLLCSSTLAGVALQRVTDTKSQLLATVNFLDNQRLASEKAHDCQAPYDTHPDLATRWQQVQQLSLRLREQNNQNGMLLNHHIEHNKQALAVLNKQNKSLYGPDGQSRAASLLGRKIGV</sequence>
<proteinExistence type="inferred from homology"/>
<gene>
    <name evidence="4" type="ORF">FHU10_3995</name>
</gene>